<name>A0A7X5JAF1_9HYPH</name>
<comment type="caution">
    <text evidence="6">The sequence shown here is derived from an EMBL/GenBank/DDBJ whole genome shotgun (WGS) entry which is preliminary data.</text>
</comment>
<dbReference type="GO" id="GO:0009288">
    <property type="term" value="C:bacterial-type flagellum"/>
    <property type="evidence" value="ECO:0007669"/>
    <property type="project" value="UniProtKB-SubCell"/>
</dbReference>
<proteinExistence type="inferred from homology"/>
<comment type="subcellular location">
    <subcellularLocation>
        <location evidence="3">Secreted</location>
    </subcellularLocation>
    <subcellularLocation>
        <location evidence="3">Bacterial flagellum</location>
    </subcellularLocation>
</comment>
<dbReference type="PANTHER" id="PTHR42792">
    <property type="entry name" value="FLAGELLIN"/>
    <property type="match status" value="1"/>
</dbReference>
<keyword evidence="6" id="KW-0282">Flagellum</keyword>
<comment type="similarity">
    <text evidence="1 3">Belongs to the bacterial flagellin family.</text>
</comment>
<accession>A0A7X5JAF1</accession>
<dbReference type="InterPro" id="IPR046358">
    <property type="entry name" value="Flagellin_C"/>
</dbReference>
<reference evidence="7" key="1">
    <citation type="submission" date="2020-01" db="EMBL/GenBank/DDBJ databases">
        <authorList>
            <person name="Fang Y."/>
            <person name="Sun R."/>
            <person name="Nie L."/>
            <person name="He J."/>
            <person name="Hao L."/>
            <person name="Wang L."/>
            <person name="Su S."/>
            <person name="Lv E."/>
            <person name="Zhang Z."/>
            <person name="Xie R."/>
            <person name="Liu H."/>
        </authorList>
    </citation>
    <scope>NUCLEOTIDE SEQUENCE [LARGE SCALE GENOMIC DNA]</scope>
    <source>
        <strain evidence="7">XCT-53</strain>
    </source>
</reference>
<dbReference type="NCBIfam" id="NF004669">
    <property type="entry name" value="PRK06008.1"/>
    <property type="match status" value="1"/>
</dbReference>
<organism evidence="6 7">
    <name type="scientific">Pannonibacter tanglangensis</name>
    <dbReference type="NCBI Taxonomy" id="2750084"/>
    <lineage>
        <taxon>Bacteria</taxon>
        <taxon>Pseudomonadati</taxon>
        <taxon>Pseudomonadota</taxon>
        <taxon>Alphaproteobacteria</taxon>
        <taxon>Hyphomicrobiales</taxon>
        <taxon>Stappiaceae</taxon>
        <taxon>Pannonibacter</taxon>
    </lineage>
</organism>
<feature type="domain" description="Flagellin N-terminal" evidence="4">
    <location>
        <begin position="6"/>
        <end position="140"/>
    </location>
</feature>
<evidence type="ECO:0000259" key="5">
    <source>
        <dbReference type="Pfam" id="PF00700"/>
    </source>
</evidence>
<evidence type="ECO:0000313" key="7">
    <source>
        <dbReference type="Proteomes" id="UP000586722"/>
    </source>
</evidence>
<evidence type="ECO:0000256" key="3">
    <source>
        <dbReference type="RuleBase" id="RU362073"/>
    </source>
</evidence>
<evidence type="ECO:0000259" key="4">
    <source>
        <dbReference type="Pfam" id="PF00669"/>
    </source>
</evidence>
<dbReference type="Gene3D" id="1.20.1330.10">
    <property type="entry name" value="f41 fragment of flagellin, N-terminal domain"/>
    <property type="match status" value="1"/>
</dbReference>
<sequence length="349" mass="36727">MKTTFVSTFTLLNSSRTQLQSQTANLARLQIEMSSGRKADIGLDLGARSGEAVNLRSEHTRLDALIDTNALAASRLDVTQAALKDILTTTQDTLATLVGVRDTAGAASVARSSAEGGLKLVIARLNTQLGGTYLFSGINTDSKPVQDYFGTPPGANKTAVDAAFLGAFGFSQGDPAVSTITPAAMDAFLNGPFAALFADPQWGTSWSSATNQTMTSQISPAESLDSSVSANEQGLRKVAAALTMVADLGADRLGHQTFKTIVDKAASLLGEAVVGITTLKGEVGLAQSRVKAASDRLDVQTTILNTRINELELVNKEETAIRLNTAITQLETTYAVSSRLQKLSILNFL</sequence>
<keyword evidence="2 3" id="KW-0975">Bacterial flagellum</keyword>
<dbReference type="RefSeq" id="WP_161708965.1">
    <property type="nucleotide sequence ID" value="NZ_JAABLQ010000001.1"/>
</dbReference>
<dbReference type="PANTHER" id="PTHR42792:SF1">
    <property type="entry name" value="FLAGELLAR HOOK-ASSOCIATED PROTEIN 3"/>
    <property type="match status" value="1"/>
</dbReference>
<evidence type="ECO:0000256" key="1">
    <source>
        <dbReference type="ARBA" id="ARBA00005709"/>
    </source>
</evidence>
<keyword evidence="6" id="KW-0969">Cilium</keyword>
<dbReference type="Pfam" id="PF00700">
    <property type="entry name" value="Flagellin_C"/>
    <property type="match status" value="1"/>
</dbReference>
<evidence type="ECO:0000256" key="2">
    <source>
        <dbReference type="ARBA" id="ARBA00023143"/>
    </source>
</evidence>
<dbReference type="Pfam" id="PF00669">
    <property type="entry name" value="Flagellin_N"/>
    <property type="match status" value="1"/>
</dbReference>
<feature type="domain" description="Flagellin C-terminal" evidence="5">
    <location>
        <begin position="269"/>
        <end position="349"/>
    </location>
</feature>
<dbReference type="GO" id="GO:0005576">
    <property type="term" value="C:extracellular region"/>
    <property type="evidence" value="ECO:0007669"/>
    <property type="project" value="UniProtKB-SubCell"/>
</dbReference>
<keyword evidence="3" id="KW-0964">Secreted</keyword>
<keyword evidence="6" id="KW-0966">Cell projection</keyword>
<dbReference type="InterPro" id="IPR001029">
    <property type="entry name" value="Flagellin_N"/>
</dbReference>
<evidence type="ECO:0000313" key="6">
    <source>
        <dbReference type="EMBL" id="NBN79366.1"/>
    </source>
</evidence>
<dbReference type="AlphaFoldDB" id="A0A7X5JAF1"/>
<protein>
    <recommendedName>
        <fullName evidence="3">Flagellin</fullName>
    </recommendedName>
</protein>
<dbReference type="EMBL" id="JAABLQ010000001">
    <property type="protein sequence ID" value="NBN79366.1"/>
    <property type="molecule type" value="Genomic_DNA"/>
</dbReference>
<dbReference type="GO" id="GO:0005198">
    <property type="term" value="F:structural molecule activity"/>
    <property type="evidence" value="ECO:0007669"/>
    <property type="project" value="UniProtKB-UniRule"/>
</dbReference>
<keyword evidence="7" id="KW-1185">Reference proteome</keyword>
<comment type="function">
    <text evidence="3">Flagellin is the subunit protein which polymerizes to form the filaments of bacterial flagella.</text>
</comment>
<dbReference type="SUPFAM" id="SSF64518">
    <property type="entry name" value="Phase 1 flagellin"/>
    <property type="match status" value="1"/>
</dbReference>
<dbReference type="InterPro" id="IPR001492">
    <property type="entry name" value="Flagellin"/>
</dbReference>
<dbReference type="Proteomes" id="UP000586722">
    <property type="component" value="Unassembled WGS sequence"/>
</dbReference>
<gene>
    <name evidence="6" type="ORF">GWI72_13900</name>
</gene>